<dbReference type="AlphaFoldDB" id="A0A411DQ33"/>
<evidence type="ECO:0008006" key="2">
    <source>
        <dbReference type="Google" id="ProtNLM"/>
    </source>
</evidence>
<evidence type="ECO:0000313" key="1">
    <source>
        <dbReference type="EMBL" id="QBA22447.1"/>
    </source>
</evidence>
<dbReference type="Gene3D" id="2.180.10.10">
    <property type="entry name" value="RHS repeat-associated core"/>
    <property type="match status" value="1"/>
</dbReference>
<sequence>MLMPDLGRWGAMDAMSEKYSAWSPYNYAVNNPVMVIDPDGNDISYSGEAAQQAFRAYVATMSTSTETSGGSSFTGFGRAFGKDPKPGFWGRVSNWWDRLFGRNKGADILTLTRGAEVSRAVEVGEPIRIAEFFSAIEVTSVAVGTATLGAVLTPVMMKDPAYDWTRDLDLSGEISKGDNNRNGILLYRGVSSFAHTKTRTMMYNEALFGIAIPNGFRSGETAHWNMDDHAGSDNYSVFTSWTTDKETARYFAKGFGGKSEGVILSKRFKIGVNAIPNVSETGKRMVNFWTSNKS</sequence>
<dbReference type="EMBL" id="CP035532">
    <property type="protein sequence ID" value="QBA22447.1"/>
    <property type="molecule type" value="Genomic_DNA"/>
</dbReference>
<reference evidence="1" key="1">
    <citation type="submission" date="2019-01" db="EMBL/GenBank/DDBJ databases">
        <title>Whole Genome Sequencing for Putative Detection of Antimicrobial Resistance and Potential Virulence Factors in Chryseobacterium indologenes isolated from Nile Tilapia in Tanzania.</title>
        <authorList>
            <person name="Mwega E."/>
            <person name="Mutoloki S."/>
            <person name="Mugimba K."/>
            <person name="Colquhoun D."/>
            <person name="Mdegela R."/>
            <person name="Evensen O."/>
            <person name="Wasteson Y."/>
        </authorList>
    </citation>
    <scope>NUCLEOTIDE SEQUENCE [LARGE SCALE GENOMIC DNA]</scope>
    <source>
        <strain evidence="1">StR 01</strain>
    </source>
</reference>
<protein>
    <recommendedName>
        <fullName evidence="2">RHS repeat-associated core domain-containing protein</fullName>
    </recommendedName>
</protein>
<name>A0A411DQ33_CHRID</name>
<proteinExistence type="predicted"/>
<gene>
    <name evidence="1" type="ORF">EU348_15140</name>
</gene>
<accession>A0A411DQ33</accession>
<organism evidence="1">
    <name type="scientific">Chryseobacterium indologenes</name>
    <name type="common">Flavobacterium indologenes</name>
    <dbReference type="NCBI Taxonomy" id="253"/>
    <lineage>
        <taxon>Bacteria</taxon>
        <taxon>Pseudomonadati</taxon>
        <taxon>Bacteroidota</taxon>
        <taxon>Flavobacteriia</taxon>
        <taxon>Flavobacteriales</taxon>
        <taxon>Weeksellaceae</taxon>
        <taxon>Chryseobacterium group</taxon>
        <taxon>Chryseobacterium</taxon>
    </lineage>
</organism>